<protein>
    <submittedName>
        <fullName evidence="2">Uncharacterized protein</fullName>
    </submittedName>
</protein>
<gene>
    <name evidence="2" type="ORF">KC01_LOCUS27456</name>
</gene>
<dbReference type="Proteomes" id="UP001497482">
    <property type="component" value="Chromosome 23"/>
</dbReference>
<keyword evidence="3" id="KW-1185">Reference proteome</keyword>
<evidence type="ECO:0000256" key="1">
    <source>
        <dbReference type="SAM" id="MobiDB-lite"/>
    </source>
</evidence>
<organism evidence="2 3">
    <name type="scientific">Knipowitschia caucasica</name>
    <name type="common">Caucasian dwarf goby</name>
    <name type="synonym">Pomatoschistus caucasicus</name>
    <dbReference type="NCBI Taxonomy" id="637954"/>
    <lineage>
        <taxon>Eukaryota</taxon>
        <taxon>Metazoa</taxon>
        <taxon>Chordata</taxon>
        <taxon>Craniata</taxon>
        <taxon>Vertebrata</taxon>
        <taxon>Euteleostomi</taxon>
        <taxon>Actinopterygii</taxon>
        <taxon>Neopterygii</taxon>
        <taxon>Teleostei</taxon>
        <taxon>Neoteleostei</taxon>
        <taxon>Acanthomorphata</taxon>
        <taxon>Gobiaria</taxon>
        <taxon>Gobiiformes</taxon>
        <taxon>Gobioidei</taxon>
        <taxon>Gobiidae</taxon>
        <taxon>Gobiinae</taxon>
        <taxon>Knipowitschia</taxon>
    </lineage>
</organism>
<dbReference type="EMBL" id="OZ035845">
    <property type="protein sequence ID" value="CAL1599135.1"/>
    <property type="molecule type" value="Genomic_DNA"/>
</dbReference>
<evidence type="ECO:0000313" key="3">
    <source>
        <dbReference type="Proteomes" id="UP001497482"/>
    </source>
</evidence>
<sequence>MQKGAGPVGRRADTFPRRSAQSPVWRAVRKRGHHSISMPLKLLTVLALYHGTLLCGGFNVDERFPVVKEGFTNGSFFGFSVALHHQTEGTNKYL</sequence>
<dbReference type="AlphaFoldDB" id="A0AAV2L9T1"/>
<accession>A0AAV2L9T1</accession>
<proteinExistence type="predicted"/>
<reference evidence="2 3" key="1">
    <citation type="submission" date="2024-04" db="EMBL/GenBank/DDBJ databases">
        <authorList>
            <person name="Waldvogel A.-M."/>
            <person name="Schoenle A."/>
        </authorList>
    </citation>
    <scope>NUCLEOTIDE SEQUENCE [LARGE SCALE GENOMIC DNA]</scope>
</reference>
<feature type="region of interest" description="Disordered" evidence="1">
    <location>
        <begin position="1"/>
        <end position="23"/>
    </location>
</feature>
<evidence type="ECO:0000313" key="2">
    <source>
        <dbReference type="EMBL" id="CAL1599135.1"/>
    </source>
</evidence>
<name>A0AAV2L9T1_KNICA</name>